<protein>
    <recommendedName>
        <fullName evidence="13">Sulfate permease, MFS superfamily</fullName>
    </recommendedName>
</protein>
<feature type="transmembrane region" description="Helical" evidence="8">
    <location>
        <begin position="47"/>
        <end position="68"/>
    </location>
</feature>
<dbReference type="PANTHER" id="PTHR11814">
    <property type="entry name" value="SULFATE TRANSPORTER"/>
    <property type="match status" value="1"/>
</dbReference>
<evidence type="ECO:0000256" key="4">
    <source>
        <dbReference type="ARBA" id="ARBA00022692"/>
    </source>
</evidence>
<dbReference type="CDD" id="cd19411">
    <property type="entry name" value="MCP2201-like_sensor"/>
    <property type="match status" value="1"/>
</dbReference>
<dbReference type="Pfam" id="PF02203">
    <property type="entry name" value="TarH"/>
    <property type="match status" value="1"/>
</dbReference>
<feature type="transmembrane region" description="Helical" evidence="8">
    <location>
        <begin position="98"/>
        <end position="118"/>
    </location>
</feature>
<dbReference type="InterPro" id="IPR036513">
    <property type="entry name" value="STAS_dom_sf"/>
</dbReference>
<dbReference type="Pfam" id="PF00916">
    <property type="entry name" value="Sulfate_transp"/>
    <property type="match status" value="1"/>
</dbReference>
<feature type="transmembrane region" description="Helical" evidence="8">
    <location>
        <begin position="361"/>
        <end position="380"/>
    </location>
</feature>
<dbReference type="RefSeq" id="WP_239797406.1">
    <property type="nucleotide sequence ID" value="NZ_OU912926.1"/>
</dbReference>
<feature type="transmembrane region" description="Helical" evidence="8">
    <location>
        <begin position="337"/>
        <end position="354"/>
    </location>
</feature>
<evidence type="ECO:0000256" key="8">
    <source>
        <dbReference type="SAM" id="Phobius"/>
    </source>
</evidence>
<keyword evidence="7" id="KW-0807">Transducer</keyword>
<evidence type="ECO:0000256" key="1">
    <source>
        <dbReference type="ARBA" id="ARBA00004141"/>
    </source>
</evidence>
<keyword evidence="6 8" id="KW-0472">Membrane</keyword>
<evidence type="ECO:0000256" key="7">
    <source>
        <dbReference type="ARBA" id="ARBA00023224"/>
    </source>
</evidence>
<dbReference type="InterPro" id="IPR001902">
    <property type="entry name" value="SLC26A/SulP_fam"/>
</dbReference>
<keyword evidence="5 8" id="KW-1133">Transmembrane helix</keyword>
<feature type="transmembrane region" description="Helical" evidence="8">
    <location>
        <begin position="392"/>
        <end position="419"/>
    </location>
</feature>
<dbReference type="EMBL" id="OU912926">
    <property type="protein sequence ID" value="CAG9933654.1"/>
    <property type="molecule type" value="Genomic_DNA"/>
</dbReference>
<evidence type="ECO:0000256" key="5">
    <source>
        <dbReference type="ARBA" id="ARBA00022989"/>
    </source>
</evidence>
<feature type="transmembrane region" description="Helical" evidence="8">
    <location>
        <begin position="554"/>
        <end position="572"/>
    </location>
</feature>
<gene>
    <name evidence="11" type="ORF">NTG6680_2405</name>
</gene>
<dbReference type="InterPro" id="IPR047347">
    <property type="entry name" value="YvaQ-like_sensor"/>
</dbReference>
<evidence type="ECO:0000313" key="11">
    <source>
        <dbReference type="EMBL" id="CAG9933654.1"/>
    </source>
</evidence>
<feature type="transmembrane region" description="Helical" evidence="8">
    <location>
        <begin position="297"/>
        <end position="317"/>
    </location>
</feature>
<feature type="domain" description="SLC26A/SulP transporter" evidence="9">
    <location>
        <begin position="20"/>
        <end position="396"/>
    </location>
</feature>
<name>A0ABN8ALK6_9PROT</name>
<feature type="transmembrane region" description="Helical" evidence="8">
    <location>
        <begin position="257"/>
        <end position="276"/>
    </location>
</feature>
<evidence type="ECO:0000256" key="6">
    <source>
        <dbReference type="ARBA" id="ARBA00023136"/>
    </source>
</evidence>
<dbReference type="Proteomes" id="UP000839052">
    <property type="component" value="Chromosome"/>
</dbReference>
<feature type="transmembrane region" description="Helical" evidence="8">
    <location>
        <begin position="207"/>
        <end position="224"/>
    </location>
</feature>
<feature type="transmembrane region" description="Helical" evidence="8">
    <location>
        <begin position="174"/>
        <end position="195"/>
    </location>
</feature>
<dbReference type="Gene3D" id="3.30.750.24">
    <property type="entry name" value="STAS domain"/>
    <property type="match status" value="1"/>
</dbReference>
<feature type="domain" description="Chemotaxis methyl-accepting receptor Tar-related ligand-binding" evidence="10">
    <location>
        <begin position="554"/>
        <end position="710"/>
    </location>
</feature>
<sequence>MSSIQSSFPKEGIAGLKENFRFDFISGFLVFLLALPLSLGIAKASEFPPAMGVLTAMIGGLFVSFFAGSRLTIKGPAAGLITICAGCVTELGGGPEGWHLALGVIVVASWIQIILGFLKAGSLSDFIPHSAVHGMLAAIGIIIFSKQIHILLGIDPSTLKGLDPIGLLERIPDSVMHANQPIAIIGMISLIILFGMPKIKINFLKKIPAPMIVLLIAIPAAFMLDFNTTQPAHALVHIGNFWASVGYNPDFSAITTFVFWKYVFMLLAVGSLESLLTVKAVDGLDPWKRQSDFNKDLAAVGAGNVVSGLLGGLPMISEVARSSANVRFGGRTVWANFFHGFFLLVAMLLMIPVIEMIPNAALAAMLIFVGYVLASPSLFYKTYKIGSEQLVVFLITIAATIATDLLIGIASGIVAKFIIHIVNGAPLRSMFKARYTLKEKEDEYNLTIQGAAIFSNLMGFKNAFNQLKTGKKVELDFSKAKLVDHSFMEFLKHFEEDYTHTGGTVIVKGFDRFQPFSNHPLAGRKVSKGYEPLEEELTHIRGPLIVNGFGRVQLALLFGMLCALPLLIVGMSKTEQGLKVAQQDRTIPLEQVAHIEVLLLENRLAVASTLVTPTPEVISHNTAQVEENIAEIEQTWKAYMANHLTPAERTLAEKFAANRNRFINEGLKPVLIALRTDDVKEANNIVVRKIRPLYQPVEKDIHALVKLQQADFLAHRNAK</sequence>
<keyword evidence="3" id="KW-1003">Cell membrane</keyword>
<feature type="transmembrane region" description="Helical" evidence="8">
    <location>
        <begin position="75"/>
        <end position="92"/>
    </location>
</feature>
<evidence type="ECO:0000313" key="12">
    <source>
        <dbReference type="Proteomes" id="UP000839052"/>
    </source>
</evidence>
<keyword evidence="4 8" id="KW-0812">Transmembrane</keyword>
<dbReference type="InterPro" id="IPR011547">
    <property type="entry name" value="SLC26A/SulP_dom"/>
</dbReference>
<feature type="transmembrane region" description="Helical" evidence="8">
    <location>
        <begin position="20"/>
        <end position="41"/>
    </location>
</feature>
<feature type="transmembrane region" description="Helical" evidence="8">
    <location>
        <begin position="130"/>
        <end position="154"/>
    </location>
</feature>
<evidence type="ECO:0000256" key="3">
    <source>
        <dbReference type="ARBA" id="ARBA00022475"/>
    </source>
</evidence>
<evidence type="ECO:0000259" key="10">
    <source>
        <dbReference type="Pfam" id="PF02203"/>
    </source>
</evidence>
<proteinExistence type="predicted"/>
<comment type="subcellular location">
    <subcellularLocation>
        <location evidence="2">Cell membrane</location>
    </subcellularLocation>
    <subcellularLocation>
        <location evidence="1">Membrane</location>
        <topology evidence="1">Multi-pass membrane protein</topology>
    </subcellularLocation>
</comment>
<evidence type="ECO:0008006" key="13">
    <source>
        <dbReference type="Google" id="ProtNLM"/>
    </source>
</evidence>
<accession>A0ABN8ALK6</accession>
<organism evidence="11 12">
    <name type="scientific">Candidatus Nitrotoga arctica</name>
    <dbReference type="NCBI Taxonomy" id="453162"/>
    <lineage>
        <taxon>Bacteria</taxon>
        <taxon>Pseudomonadati</taxon>
        <taxon>Pseudomonadota</taxon>
        <taxon>Betaproteobacteria</taxon>
        <taxon>Nitrosomonadales</taxon>
        <taxon>Gallionellaceae</taxon>
        <taxon>Candidatus Nitrotoga</taxon>
    </lineage>
</organism>
<evidence type="ECO:0000256" key="2">
    <source>
        <dbReference type="ARBA" id="ARBA00004236"/>
    </source>
</evidence>
<reference evidence="11 12" key="1">
    <citation type="submission" date="2021-10" db="EMBL/GenBank/DDBJ databases">
        <authorList>
            <person name="Koch H."/>
        </authorList>
    </citation>
    <scope>NUCLEOTIDE SEQUENCE [LARGE SCALE GENOMIC DNA]</scope>
    <source>
        <strain evidence="11">6680</strain>
    </source>
</reference>
<keyword evidence="12" id="KW-1185">Reference proteome</keyword>
<evidence type="ECO:0000259" key="9">
    <source>
        <dbReference type="Pfam" id="PF00916"/>
    </source>
</evidence>
<dbReference type="InterPro" id="IPR003122">
    <property type="entry name" value="Tar_rcpt_lig-bd"/>
</dbReference>